<name>A0AAN7B987_9PEZI</name>
<gene>
    <name evidence="2" type="ORF">QBC37DRAFT_144698</name>
</gene>
<dbReference type="EMBL" id="MU858089">
    <property type="protein sequence ID" value="KAK4214717.1"/>
    <property type="molecule type" value="Genomic_DNA"/>
</dbReference>
<accession>A0AAN7B987</accession>
<dbReference type="InterPro" id="IPR046676">
    <property type="entry name" value="DUF6546"/>
</dbReference>
<reference evidence="2" key="2">
    <citation type="submission" date="2023-05" db="EMBL/GenBank/DDBJ databases">
        <authorList>
            <consortium name="Lawrence Berkeley National Laboratory"/>
            <person name="Steindorff A."/>
            <person name="Hensen N."/>
            <person name="Bonometti L."/>
            <person name="Westerberg I."/>
            <person name="Brannstrom I.O."/>
            <person name="Guillou S."/>
            <person name="Cros-Aarteil S."/>
            <person name="Calhoun S."/>
            <person name="Haridas S."/>
            <person name="Kuo A."/>
            <person name="Mondo S."/>
            <person name="Pangilinan J."/>
            <person name="Riley R."/>
            <person name="Labutti K."/>
            <person name="Andreopoulos B."/>
            <person name="Lipzen A."/>
            <person name="Chen C."/>
            <person name="Yanf M."/>
            <person name="Daum C."/>
            <person name="Ng V."/>
            <person name="Clum A."/>
            <person name="Ohm R."/>
            <person name="Martin F."/>
            <person name="Silar P."/>
            <person name="Natvig D."/>
            <person name="Lalanne C."/>
            <person name="Gautier V."/>
            <person name="Ament-Velasquez S.L."/>
            <person name="Kruys A."/>
            <person name="Hutchinson M.I."/>
            <person name="Powell A.J."/>
            <person name="Barry K."/>
            <person name="Miller A.N."/>
            <person name="Grigoriev I.V."/>
            <person name="Debuchy R."/>
            <person name="Gladieux P."/>
            <person name="Thoren M.H."/>
            <person name="Johannesson H."/>
        </authorList>
    </citation>
    <scope>NUCLEOTIDE SEQUENCE</scope>
    <source>
        <strain evidence="2">PSN293</strain>
    </source>
</reference>
<keyword evidence="3" id="KW-1185">Reference proteome</keyword>
<reference evidence="2" key="1">
    <citation type="journal article" date="2023" name="Mol. Phylogenet. Evol.">
        <title>Genome-scale phylogeny and comparative genomics of the fungal order Sordariales.</title>
        <authorList>
            <person name="Hensen N."/>
            <person name="Bonometti L."/>
            <person name="Westerberg I."/>
            <person name="Brannstrom I.O."/>
            <person name="Guillou S."/>
            <person name="Cros-Aarteil S."/>
            <person name="Calhoun S."/>
            <person name="Haridas S."/>
            <person name="Kuo A."/>
            <person name="Mondo S."/>
            <person name="Pangilinan J."/>
            <person name="Riley R."/>
            <person name="LaButti K."/>
            <person name="Andreopoulos B."/>
            <person name="Lipzen A."/>
            <person name="Chen C."/>
            <person name="Yan M."/>
            <person name="Daum C."/>
            <person name="Ng V."/>
            <person name="Clum A."/>
            <person name="Steindorff A."/>
            <person name="Ohm R.A."/>
            <person name="Martin F."/>
            <person name="Silar P."/>
            <person name="Natvig D.O."/>
            <person name="Lalanne C."/>
            <person name="Gautier V."/>
            <person name="Ament-Velasquez S.L."/>
            <person name="Kruys A."/>
            <person name="Hutchinson M.I."/>
            <person name="Powell A.J."/>
            <person name="Barry K."/>
            <person name="Miller A.N."/>
            <person name="Grigoriev I.V."/>
            <person name="Debuchy R."/>
            <person name="Gladieux P."/>
            <person name="Hiltunen Thoren M."/>
            <person name="Johannesson H."/>
        </authorList>
    </citation>
    <scope>NUCLEOTIDE SEQUENCE</scope>
    <source>
        <strain evidence="2">PSN293</strain>
    </source>
</reference>
<evidence type="ECO:0000313" key="3">
    <source>
        <dbReference type="Proteomes" id="UP001301769"/>
    </source>
</evidence>
<dbReference type="Pfam" id="PF20183">
    <property type="entry name" value="DUF6546"/>
    <property type="match status" value="1"/>
</dbReference>
<feature type="domain" description="DUF6546" evidence="1">
    <location>
        <begin position="279"/>
        <end position="421"/>
    </location>
</feature>
<evidence type="ECO:0000313" key="2">
    <source>
        <dbReference type="EMBL" id="KAK4214717.1"/>
    </source>
</evidence>
<evidence type="ECO:0000259" key="1">
    <source>
        <dbReference type="Pfam" id="PF20183"/>
    </source>
</evidence>
<proteinExistence type="predicted"/>
<dbReference type="Proteomes" id="UP001301769">
    <property type="component" value="Unassembled WGS sequence"/>
</dbReference>
<sequence length="474" mass="54522">MCRPSSSRVIPLTTFTCWGQLPTELKHHVLRLLGDDKDITSAVRRNYILVCETWQHWFEVGNFEHLVINGTGADFNNLTRIVTWNPRRQSTVKKLSFRVCLRTQTKASMYGGKQHMQRCLTMTEMFTTLLDCLKNWTREPHEEGLVLEIHVKSEEESRPIWNALVFQEHIRYCPEVPIVTTLTLRGHYRQCLSYSSVSHLLQHSFPNLQRLQMEKVVSTLIVGGKGQEEDDLPSDLVQAFPDTLRIWSFVHDQPYYRHDEAGENLTMPIDKPQPLPFEKLRALESIVFFHTIDASRFFRSTKTTSQTTMTWPNLKVLSLNSTAIGCKNGDHRRAILTAAAKAVKHMPQIQRFELWGISPSADIGACFKYSRSCSYRIAHVVMAVTEPTPANYDLTAENIWAGEVEKAWEWVAYAHEAELKLDFTNGLRVFSPRYEKGDDGAGAKREDFLFVSSVMRHLEYARRREGTKGWGEAI</sequence>
<dbReference type="AlphaFoldDB" id="A0AAN7B987"/>
<protein>
    <recommendedName>
        <fullName evidence="1">DUF6546 domain-containing protein</fullName>
    </recommendedName>
</protein>
<comment type="caution">
    <text evidence="2">The sequence shown here is derived from an EMBL/GenBank/DDBJ whole genome shotgun (WGS) entry which is preliminary data.</text>
</comment>
<organism evidence="2 3">
    <name type="scientific">Rhypophila decipiens</name>
    <dbReference type="NCBI Taxonomy" id="261697"/>
    <lineage>
        <taxon>Eukaryota</taxon>
        <taxon>Fungi</taxon>
        <taxon>Dikarya</taxon>
        <taxon>Ascomycota</taxon>
        <taxon>Pezizomycotina</taxon>
        <taxon>Sordariomycetes</taxon>
        <taxon>Sordariomycetidae</taxon>
        <taxon>Sordariales</taxon>
        <taxon>Naviculisporaceae</taxon>
        <taxon>Rhypophila</taxon>
    </lineage>
</organism>